<evidence type="ECO:0000256" key="5">
    <source>
        <dbReference type="ARBA" id="ARBA00023136"/>
    </source>
</evidence>
<dbReference type="PANTHER" id="PTHR42948:SF1">
    <property type="entry name" value="TRANSPORTER"/>
    <property type="match status" value="1"/>
</dbReference>
<keyword evidence="2 6" id="KW-0813">Transport</keyword>
<evidence type="ECO:0000313" key="9">
    <source>
        <dbReference type="Proteomes" id="UP000886722"/>
    </source>
</evidence>
<evidence type="ECO:0000313" key="8">
    <source>
        <dbReference type="EMBL" id="HIT40299.1"/>
    </source>
</evidence>
<accession>A0A9D1KDZ7</accession>
<dbReference type="EMBL" id="DVKT01000071">
    <property type="protein sequence ID" value="HIT40299.1"/>
    <property type="molecule type" value="Genomic_DNA"/>
</dbReference>
<dbReference type="Pfam" id="PF00209">
    <property type="entry name" value="SNF"/>
    <property type="match status" value="2"/>
</dbReference>
<feature type="transmembrane region" description="Helical" evidence="7">
    <location>
        <begin position="7"/>
        <end position="28"/>
    </location>
</feature>
<dbReference type="Proteomes" id="UP000886722">
    <property type="component" value="Unassembled WGS sequence"/>
</dbReference>
<dbReference type="CDD" id="cd10336">
    <property type="entry name" value="SLC6sbd_Tyt1-Like"/>
    <property type="match status" value="1"/>
</dbReference>
<evidence type="ECO:0000256" key="2">
    <source>
        <dbReference type="ARBA" id="ARBA00022448"/>
    </source>
</evidence>
<feature type="transmembrane region" description="Helical" evidence="7">
    <location>
        <begin position="84"/>
        <end position="106"/>
    </location>
</feature>
<name>A0A9D1KDZ7_9BACT</name>
<reference evidence="8" key="2">
    <citation type="journal article" date="2021" name="PeerJ">
        <title>Extensive microbial diversity within the chicken gut microbiome revealed by metagenomics and culture.</title>
        <authorList>
            <person name="Gilroy R."/>
            <person name="Ravi A."/>
            <person name="Getino M."/>
            <person name="Pursley I."/>
            <person name="Horton D.L."/>
            <person name="Alikhan N.F."/>
            <person name="Baker D."/>
            <person name="Gharbi K."/>
            <person name="Hall N."/>
            <person name="Watson M."/>
            <person name="Adriaenssens E.M."/>
            <person name="Foster-Nyarko E."/>
            <person name="Jarju S."/>
            <person name="Secka A."/>
            <person name="Antonio M."/>
            <person name="Oren A."/>
            <person name="Chaudhuri R.R."/>
            <person name="La Ragione R."/>
            <person name="Hildebrand F."/>
            <person name="Pallen M.J."/>
        </authorList>
    </citation>
    <scope>NUCLEOTIDE SEQUENCE</scope>
    <source>
        <strain evidence="8">21143</strain>
    </source>
</reference>
<dbReference type="PANTHER" id="PTHR42948">
    <property type="entry name" value="TRANSPORTER"/>
    <property type="match status" value="1"/>
</dbReference>
<sequence>MGQRASFSTKLGVIAATAGSSIGLGNIWRFPYETGQNGGAAFILIYIICVLVLAMPVMMAEFIIGRGSRTNASHAFNKLAPGSWWKIIGYICISAPVIIVGFYFVISGWTLEYVIQSLTPGSMIQQSAEAYSTEFNRFIASPLKPLVWVILFILINHVILMRGVNSGIEKAANILMPVLFLILIIFCIRSIFLPGFSEGMNFLFKPDFSKITPNVVLRAMGQAFFSMSVGMGILITYASYYSKETHLARVAATVATFDTLVAILAGIIIFPTVFTFGISPSQGPELIFITLPNLFAQMQLGWLWSSLFFVLVSLAALTSTISLSEVSIAFLQDARHYSRHKATAIMTGIYIVLASLCSLSFGALNGIRIFGLTIFDFCDFLSSNILLPAGGLFISIFVGWKIDKQFVRRELYNGKETTKWYFSPLLFCLRFIAPVSIFLIFLSGLHLL</sequence>
<dbReference type="PROSITE" id="PS50267">
    <property type="entry name" value="NA_NEUROTRAN_SYMP_3"/>
    <property type="match status" value="1"/>
</dbReference>
<evidence type="ECO:0000256" key="1">
    <source>
        <dbReference type="ARBA" id="ARBA00004141"/>
    </source>
</evidence>
<keyword evidence="5 7" id="KW-0472">Membrane</keyword>
<dbReference type="InterPro" id="IPR047218">
    <property type="entry name" value="YocR/YhdH-like"/>
</dbReference>
<keyword evidence="6" id="KW-0769">Symport</keyword>
<organism evidence="8 9">
    <name type="scientific">Candidatus Caccoplasma intestinavium</name>
    <dbReference type="NCBI Taxonomy" id="2840716"/>
    <lineage>
        <taxon>Bacteria</taxon>
        <taxon>Pseudomonadati</taxon>
        <taxon>Bacteroidota</taxon>
        <taxon>Bacteroidia</taxon>
        <taxon>Bacteroidales</taxon>
        <taxon>Bacteroidaceae</taxon>
        <taxon>Bacteroidaceae incertae sedis</taxon>
        <taxon>Candidatus Caccoplasma</taxon>
    </lineage>
</organism>
<comment type="subcellular location">
    <subcellularLocation>
        <location evidence="1">Membrane</location>
        <topology evidence="1">Multi-pass membrane protein</topology>
    </subcellularLocation>
</comment>
<dbReference type="InterPro" id="IPR000175">
    <property type="entry name" value="Na/ntran_symport"/>
</dbReference>
<dbReference type="NCBIfam" id="NF037979">
    <property type="entry name" value="Na_transp"/>
    <property type="match status" value="1"/>
</dbReference>
<dbReference type="GO" id="GO:0016020">
    <property type="term" value="C:membrane"/>
    <property type="evidence" value="ECO:0007669"/>
    <property type="project" value="UniProtKB-SubCell"/>
</dbReference>
<dbReference type="PROSITE" id="PS00610">
    <property type="entry name" value="NA_NEUROTRAN_SYMP_1"/>
    <property type="match status" value="1"/>
</dbReference>
<evidence type="ECO:0000256" key="7">
    <source>
        <dbReference type="SAM" id="Phobius"/>
    </source>
</evidence>
<feature type="transmembrane region" description="Helical" evidence="7">
    <location>
        <begin position="420"/>
        <end position="442"/>
    </location>
</feature>
<dbReference type="AlphaFoldDB" id="A0A9D1KDZ7"/>
<reference evidence="8" key="1">
    <citation type="submission" date="2020-10" db="EMBL/GenBank/DDBJ databases">
        <authorList>
            <person name="Gilroy R."/>
        </authorList>
    </citation>
    <scope>NUCLEOTIDE SEQUENCE</scope>
    <source>
        <strain evidence="8">21143</strain>
    </source>
</reference>
<feature type="transmembrane region" description="Helical" evidence="7">
    <location>
        <begin position="381"/>
        <end position="400"/>
    </location>
</feature>
<evidence type="ECO:0000256" key="3">
    <source>
        <dbReference type="ARBA" id="ARBA00022692"/>
    </source>
</evidence>
<dbReference type="GO" id="GO:0015293">
    <property type="term" value="F:symporter activity"/>
    <property type="evidence" value="ECO:0007669"/>
    <property type="project" value="UniProtKB-KW"/>
</dbReference>
<feature type="transmembrane region" description="Helical" evidence="7">
    <location>
        <begin position="174"/>
        <end position="196"/>
    </location>
</feature>
<keyword evidence="4 7" id="KW-1133">Transmembrane helix</keyword>
<comment type="caution">
    <text evidence="8">The sequence shown here is derived from an EMBL/GenBank/DDBJ whole genome shotgun (WGS) entry which is preliminary data.</text>
</comment>
<gene>
    <name evidence="8" type="ORF">IAD06_09755</name>
</gene>
<feature type="transmembrane region" description="Helical" evidence="7">
    <location>
        <begin position="40"/>
        <end position="64"/>
    </location>
</feature>
<keyword evidence="3 6" id="KW-0812">Transmembrane</keyword>
<feature type="transmembrane region" description="Helical" evidence="7">
    <location>
        <begin position="343"/>
        <end position="361"/>
    </location>
</feature>
<feature type="transmembrane region" description="Helical" evidence="7">
    <location>
        <begin position="302"/>
        <end position="331"/>
    </location>
</feature>
<comment type="similarity">
    <text evidence="6">Belongs to the sodium:neurotransmitter symporter (SNF) (TC 2.A.22) family.</text>
</comment>
<feature type="transmembrane region" description="Helical" evidence="7">
    <location>
        <begin position="250"/>
        <end position="274"/>
    </location>
</feature>
<feature type="transmembrane region" description="Helical" evidence="7">
    <location>
        <begin position="145"/>
        <end position="162"/>
    </location>
</feature>
<proteinExistence type="inferred from homology"/>
<dbReference type="SUPFAM" id="SSF161070">
    <property type="entry name" value="SNF-like"/>
    <property type="match status" value="1"/>
</dbReference>
<dbReference type="InterPro" id="IPR037272">
    <property type="entry name" value="SNS_sf"/>
</dbReference>
<protein>
    <recommendedName>
        <fullName evidence="6">Transporter</fullName>
    </recommendedName>
</protein>
<feature type="transmembrane region" description="Helical" evidence="7">
    <location>
        <begin position="216"/>
        <end position="238"/>
    </location>
</feature>
<dbReference type="PRINTS" id="PR00176">
    <property type="entry name" value="NANEUSMPORT"/>
</dbReference>
<evidence type="ECO:0000256" key="4">
    <source>
        <dbReference type="ARBA" id="ARBA00022989"/>
    </source>
</evidence>
<evidence type="ECO:0000256" key="6">
    <source>
        <dbReference type="RuleBase" id="RU003732"/>
    </source>
</evidence>